<keyword evidence="9 14" id="KW-1133">Transmembrane helix</keyword>
<sequence length="458" mass="52754">MSTGAPKKESNDSEKQFQRPPFEPWKDLKNGIRYMLCDTNANKIIMPLLLMLESAALKLIIAKVQYTEIDYTAYMEQIDMIKNGELDYSEIRGGTGPLVYPAGHVWIYKIMDSLTNGVNDISSGQQVFRYLYLLTLLIQFITYYQLQLPPWCVVLACLSKRLHSIYVLRLFNDCFTVLFVSLAILLFVVCTNIKSYPLRYAICALASISYTIAISIKMNALLYFPGVLVSIFILTDGHLINSIICGMLIVVWQIIVAIPFLNSYPTEYFHSAFNFSRQFMFKWSVNWQMLTEDGFNDKLFHSSLLFSQLLSIITIILSQCPYLFKYAFNAIAHPLTRQNFTQLNKQRIIPVILITTNFAGVLFSRSLHYQFLSWYHWTIPILISWSKLPIFVAPIWYIAHEYCWNSYPPNLTASWLLFSLNSLLLTLVVMSTIPNFTDTPVISTNSGKKTTDKEKKNN</sequence>
<dbReference type="HOGENOM" id="CLU_035382_3_0_1"/>
<dbReference type="Pfam" id="PF05208">
    <property type="entry name" value="ALG3"/>
    <property type="match status" value="1"/>
</dbReference>
<keyword evidence="7 14" id="KW-0812">Transmembrane</keyword>
<evidence type="ECO:0000256" key="10">
    <source>
        <dbReference type="ARBA" id="ARBA00023136"/>
    </source>
</evidence>
<dbReference type="OMA" id="PERYGIH"/>
<dbReference type="STRING" id="436907.A7TI38"/>
<evidence type="ECO:0000256" key="8">
    <source>
        <dbReference type="ARBA" id="ARBA00022824"/>
    </source>
</evidence>
<comment type="catalytic activity">
    <reaction evidence="12 14">
        <text>an alpha-D-Man-(1-&gt;2)-alpha-D-Man-(1-&gt;2)-alpha-D-Man-(1-&gt;3)-[alpha-D-Man-(1-&gt;6)]-beta-D-Man-(1-&gt;4)-beta-D-GlcNAc-(1-&gt;4)-alpha-D-GlcNAc-diphospho-di-trans,poly-cis-dolichol + a di-trans,poly-cis-dolichyl beta-D-mannosyl phosphate = an alpha-D-Man-(1-&gt;2)-alpha-D-Man-(1-&gt;2)-alpha-D-Man-(1-&gt;3)-[alpha-D-Man-(1-&gt;3)-alpha-D-Man-(1-&gt;6)]-beta-D-Man-(1-&gt;4)-beta-D-GlcNAc-(1-&gt;4)-alpha-D-GlcNAc-diphospho-di-trans,poly-cis-dolichol + a di-trans,poly-cis-dolichyl phosphate + H(+)</text>
        <dbReference type="Rhea" id="RHEA:29527"/>
        <dbReference type="Rhea" id="RHEA-COMP:19498"/>
        <dbReference type="Rhea" id="RHEA-COMP:19501"/>
        <dbReference type="Rhea" id="RHEA-COMP:19516"/>
        <dbReference type="Rhea" id="RHEA-COMP:19517"/>
        <dbReference type="ChEBI" id="CHEBI:15378"/>
        <dbReference type="ChEBI" id="CHEBI:57683"/>
        <dbReference type="ChEBI" id="CHEBI:58211"/>
        <dbReference type="ChEBI" id="CHEBI:132515"/>
        <dbReference type="ChEBI" id="CHEBI:132516"/>
        <dbReference type="EC" id="2.4.1.258"/>
    </reaction>
    <physiologicalReaction direction="left-to-right" evidence="12 14">
        <dbReference type="Rhea" id="RHEA:29528"/>
    </physiologicalReaction>
</comment>
<dbReference type="EC" id="2.4.1.258" evidence="3 14"/>
<feature type="region of interest" description="Disordered" evidence="15">
    <location>
        <begin position="1"/>
        <end position="23"/>
    </location>
</feature>
<gene>
    <name evidence="16" type="ORF">Kpol_1045p31</name>
</gene>
<evidence type="ECO:0000256" key="4">
    <source>
        <dbReference type="ARBA" id="ARBA00015561"/>
    </source>
</evidence>
<dbReference type="UniPathway" id="UPA00378"/>
<name>A7TI38_VANPO</name>
<dbReference type="PhylomeDB" id="A7TI38"/>
<dbReference type="KEGG" id="vpo:Kpol_1045p31"/>
<evidence type="ECO:0000256" key="5">
    <source>
        <dbReference type="ARBA" id="ARBA00022676"/>
    </source>
</evidence>
<feature type="transmembrane region" description="Helical" evidence="14">
    <location>
        <begin position="411"/>
        <end position="433"/>
    </location>
</feature>
<keyword evidence="6 14" id="KW-0808">Transferase</keyword>
<dbReference type="eggNOG" id="KOG2762">
    <property type="taxonomic scope" value="Eukaryota"/>
</dbReference>
<dbReference type="InParanoid" id="A7TI38"/>
<proteinExistence type="inferred from homology"/>
<dbReference type="GeneID" id="5546314"/>
<dbReference type="EMBL" id="DS480394">
    <property type="protein sequence ID" value="EDO18045.1"/>
    <property type="molecule type" value="Genomic_DNA"/>
</dbReference>
<feature type="transmembrane region" description="Helical" evidence="14">
    <location>
        <begin position="166"/>
        <end position="189"/>
    </location>
</feature>
<dbReference type="FunCoup" id="A7TI38">
    <property type="interactions" value="687"/>
</dbReference>
<feature type="transmembrane region" description="Helical" evidence="14">
    <location>
        <begin position="127"/>
        <end position="146"/>
    </location>
</feature>
<feature type="transmembrane region" description="Helical" evidence="14">
    <location>
        <begin position="374"/>
        <end position="399"/>
    </location>
</feature>
<feature type="transmembrane region" description="Helical" evidence="14">
    <location>
        <begin position="305"/>
        <end position="328"/>
    </location>
</feature>
<reference evidence="16 17" key="1">
    <citation type="journal article" date="2007" name="Proc. Natl. Acad. Sci. U.S.A.">
        <title>Independent sorting-out of thousands of duplicated gene pairs in two yeast species descended from a whole-genome duplication.</title>
        <authorList>
            <person name="Scannell D.R."/>
            <person name="Frank A.C."/>
            <person name="Conant G.C."/>
            <person name="Byrne K.P."/>
            <person name="Woolfit M."/>
            <person name="Wolfe K.H."/>
        </authorList>
    </citation>
    <scope>NUCLEOTIDE SEQUENCE [LARGE SCALE GENOMIC DNA]</scope>
    <source>
        <strain evidence="17">ATCC 22028 / DSM 70294 / BCRC 21397 / CBS 2163 / NBRC 10782 / NRRL Y-8283 / UCD 57-17</strain>
    </source>
</reference>
<evidence type="ECO:0000256" key="9">
    <source>
        <dbReference type="ARBA" id="ARBA00022989"/>
    </source>
</evidence>
<keyword evidence="17" id="KW-1185">Reference proteome</keyword>
<feature type="transmembrane region" description="Helical" evidence="14">
    <location>
        <begin position="243"/>
        <end position="261"/>
    </location>
</feature>
<dbReference type="InterPro" id="IPR007873">
    <property type="entry name" value="Glycosyltransferase_ALG3"/>
</dbReference>
<evidence type="ECO:0000256" key="11">
    <source>
        <dbReference type="ARBA" id="ARBA00044743"/>
    </source>
</evidence>
<evidence type="ECO:0000256" key="13">
    <source>
        <dbReference type="ARBA" id="ARBA00093457"/>
    </source>
</evidence>
<dbReference type="PANTHER" id="PTHR12646:SF0">
    <property type="entry name" value="DOL-P-MAN:MAN(5)GLCNAC(2)-PP-DOL ALPHA-1,3-MANNOSYLTRANSFERASE"/>
    <property type="match status" value="1"/>
</dbReference>
<feature type="compositionally biased region" description="Basic and acidic residues" evidence="15">
    <location>
        <begin position="1"/>
        <end position="17"/>
    </location>
</feature>
<evidence type="ECO:0000256" key="2">
    <source>
        <dbReference type="ARBA" id="ARBA00004922"/>
    </source>
</evidence>
<dbReference type="Proteomes" id="UP000000267">
    <property type="component" value="Unassembled WGS sequence"/>
</dbReference>
<evidence type="ECO:0000313" key="17">
    <source>
        <dbReference type="Proteomes" id="UP000000267"/>
    </source>
</evidence>
<accession>A7TI38</accession>
<dbReference type="PANTHER" id="PTHR12646">
    <property type="entry name" value="NOT56 - RELATED"/>
    <property type="match status" value="1"/>
</dbReference>
<dbReference type="AlphaFoldDB" id="A7TI38"/>
<evidence type="ECO:0000256" key="6">
    <source>
        <dbReference type="ARBA" id="ARBA00022679"/>
    </source>
</evidence>
<dbReference type="GO" id="GO:0006488">
    <property type="term" value="P:dolichol-linked oligosaccharide biosynthetic process"/>
    <property type="evidence" value="ECO:0007669"/>
    <property type="project" value="EnsemblFungi"/>
</dbReference>
<evidence type="ECO:0000256" key="3">
    <source>
        <dbReference type="ARBA" id="ARBA00011964"/>
    </source>
</evidence>
<comment type="function">
    <text evidence="11 14">Dol-P-Man:Man(5)GlcNAc(2)-PP-Dol alpha-1,3-mannosyltransferase that operates in the biosynthetic pathway of dolichol-linked oligosaccharides, the glycan precursors employed in protein asparagine (N)-glycosylation. The assembly of dolichol-linked oligosaccharides begins on the cytosolic side of the endoplasmic reticulum membrane and finishes in its lumen. The sequential addition of sugars to dolichol pyrophosphate produces dolichol-linked oligosaccharides containing fourteen sugars, including two GlcNAcs, nine mannoses and three glucoses. Once assembled, the oligosaccharide is transferred from the lipid to nascent proteins by oligosaccharyltransferases. In the lumen of the endoplasmic reticulum, adds the first dolichyl beta-D-mannosyl phosphate derived mannose in an alpha-1,3 linkage to Man(5)GlcNAc(2)-PP-dolichol to produce Man(6)GlcNAc(2)-PP-dolichol.</text>
</comment>
<feature type="transmembrane region" description="Helical" evidence="14">
    <location>
        <begin position="220"/>
        <end position="236"/>
    </location>
</feature>
<dbReference type="RefSeq" id="XP_001645903.1">
    <property type="nucleotide sequence ID" value="XM_001645853.1"/>
</dbReference>
<comment type="subcellular location">
    <subcellularLocation>
        <location evidence="1 14">Endoplasmic reticulum membrane</location>
        <topology evidence="1 14">Multi-pass membrane protein</topology>
    </subcellularLocation>
</comment>
<dbReference type="GO" id="GO:0052925">
    <property type="term" value="F:dol-P-Man:Man(5)GlcNAc(2)-PP-Dol alpha-1,3-mannosyltransferase activity"/>
    <property type="evidence" value="ECO:0007669"/>
    <property type="project" value="UniProtKB-EC"/>
</dbReference>
<organism evidence="17">
    <name type="scientific">Vanderwaltozyma polyspora (strain ATCC 22028 / DSM 70294 / BCRC 21397 / CBS 2163 / NBRC 10782 / NRRL Y-8283 / UCD 57-17)</name>
    <name type="common">Kluyveromyces polysporus</name>
    <dbReference type="NCBI Taxonomy" id="436907"/>
    <lineage>
        <taxon>Eukaryota</taxon>
        <taxon>Fungi</taxon>
        <taxon>Dikarya</taxon>
        <taxon>Ascomycota</taxon>
        <taxon>Saccharomycotina</taxon>
        <taxon>Saccharomycetes</taxon>
        <taxon>Saccharomycetales</taxon>
        <taxon>Saccharomycetaceae</taxon>
        <taxon>Vanderwaltozyma</taxon>
    </lineage>
</organism>
<comment type="similarity">
    <text evidence="13">Belongs to the glycosyltransferase ALG3 family.</text>
</comment>
<dbReference type="GO" id="GO:0005789">
    <property type="term" value="C:endoplasmic reticulum membrane"/>
    <property type="evidence" value="ECO:0007669"/>
    <property type="project" value="UniProtKB-SubCell"/>
</dbReference>
<keyword evidence="10 14" id="KW-0472">Membrane</keyword>
<keyword evidence="8 14" id="KW-0256">Endoplasmic reticulum</keyword>
<evidence type="ECO:0000313" key="16">
    <source>
        <dbReference type="EMBL" id="EDO18045.1"/>
    </source>
</evidence>
<keyword evidence="5 14" id="KW-0328">Glycosyltransferase</keyword>
<evidence type="ECO:0000256" key="12">
    <source>
        <dbReference type="ARBA" id="ARBA00049506"/>
    </source>
</evidence>
<comment type="pathway">
    <text evidence="2 14">Protein modification; protein glycosylation.</text>
</comment>
<evidence type="ECO:0000256" key="7">
    <source>
        <dbReference type="ARBA" id="ARBA00022692"/>
    </source>
</evidence>
<evidence type="ECO:0000256" key="14">
    <source>
        <dbReference type="RuleBase" id="RU364047"/>
    </source>
</evidence>
<dbReference type="OrthoDB" id="20028at2759"/>
<protein>
    <recommendedName>
        <fullName evidence="4 14">Dol-P-Man:Man(5)GlcNAc(2)-PP-Dol alpha-1,3-mannosyltransferase</fullName>
        <ecNumber evidence="3 14">2.4.1.258</ecNumber>
    </recommendedName>
    <alternativeName>
        <fullName evidence="14">Dol-P-Man-dependent alpha(1-3)-mannosyltransferase</fullName>
    </alternativeName>
</protein>
<evidence type="ECO:0000256" key="15">
    <source>
        <dbReference type="SAM" id="MobiDB-lite"/>
    </source>
</evidence>
<evidence type="ECO:0000256" key="1">
    <source>
        <dbReference type="ARBA" id="ARBA00004477"/>
    </source>
</evidence>
<feature type="transmembrane region" description="Helical" evidence="14">
    <location>
        <begin position="348"/>
        <end position="368"/>
    </location>
</feature>